<dbReference type="Proteomes" id="UP001175353">
    <property type="component" value="Unassembled WGS sequence"/>
</dbReference>
<keyword evidence="4" id="KW-1185">Reference proteome</keyword>
<dbReference type="InterPro" id="IPR016197">
    <property type="entry name" value="Chromo-like_dom_sf"/>
</dbReference>
<evidence type="ECO:0000313" key="3">
    <source>
        <dbReference type="EMBL" id="KAK0950841.1"/>
    </source>
</evidence>
<dbReference type="EMBL" id="JAUJLE010000765">
    <property type="protein sequence ID" value="KAK0950841.1"/>
    <property type="molecule type" value="Genomic_DNA"/>
</dbReference>
<reference evidence="3" key="1">
    <citation type="submission" date="2023-06" db="EMBL/GenBank/DDBJ databases">
        <title>Black Yeasts Isolated from many extreme environments.</title>
        <authorList>
            <person name="Coleine C."/>
            <person name="Stajich J.E."/>
            <person name="Selbmann L."/>
        </authorList>
    </citation>
    <scope>NUCLEOTIDE SEQUENCE</scope>
    <source>
        <strain evidence="3">CCFEE 5200</strain>
    </source>
</reference>
<dbReference type="CDD" id="cd00024">
    <property type="entry name" value="CD_CSD"/>
    <property type="match status" value="1"/>
</dbReference>
<gene>
    <name evidence="3" type="ORF">LTR91_025379</name>
</gene>
<dbReference type="SUPFAM" id="SSF54160">
    <property type="entry name" value="Chromo domain-like"/>
    <property type="match status" value="1"/>
</dbReference>
<feature type="compositionally biased region" description="Basic and acidic residues" evidence="2">
    <location>
        <begin position="261"/>
        <end position="292"/>
    </location>
</feature>
<evidence type="ECO:0000256" key="1">
    <source>
        <dbReference type="ARBA" id="ARBA00011353"/>
    </source>
</evidence>
<comment type="subunit">
    <text evidence="1">Component of the NuA4 histone acetyltransferase complex.</text>
</comment>
<sequence length="388" mass="42361">MVMNAAGSELSAGQGVRSEATEPSPVGAGCDCELTDSQSPMIEPQSNPTELSEFLTSPVLADEVFKTADPSMNCSASPAAQLLDGTSRLDYATDPGETSMSIGDIFRKDKGTVLQKGVALRALESGVTPADGRLVSHTYETRVSDSGAEADFASSTISDGTAFSKTQVITRTANADCIDDGSVLLQTPEASVIPQRLSKETTDPGQEWTQEKDDLLHHLRSTAGLSWARIALYFPHNSKSILRCKFAARVATMVEQEKSIHLLERKRGRPRKCEHPQSRIEQRRQSQTRTDRSQPLATRPYDRVSSSSNGPSVAKGRGRKRNVSAAPELEIKRSSNTPMWTVDRIVGIVDVGGKQHYKVRWEETLEPVKNLQGCANTAIAEYHLRHLL</sequence>
<comment type="caution">
    <text evidence="3">The sequence shown here is derived from an EMBL/GenBank/DDBJ whole genome shotgun (WGS) entry which is preliminary data.</text>
</comment>
<evidence type="ECO:0000256" key="2">
    <source>
        <dbReference type="SAM" id="MobiDB-lite"/>
    </source>
</evidence>
<feature type="region of interest" description="Disordered" evidence="2">
    <location>
        <begin position="1"/>
        <end position="49"/>
    </location>
</feature>
<feature type="compositionally biased region" description="Polar residues" evidence="2">
    <location>
        <begin position="35"/>
        <end position="49"/>
    </location>
</feature>
<protein>
    <submittedName>
        <fullName evidence="3">Uncharacterized protein</fullName>
    </submittedName>
</protein>
<proteinExistence type="predicted"/>
<organism evidence="3 4">
    <name type="scientific">Friedmanniomyces endolithicus</name>
    <dbReference type="NCBI Taxonomy" id="329885"/>
    <lineage>
        <taxon>Eukaryota</taxon>
        <taxon>Fungi</taxon>
        <taxon>Dikarya</taxon>
        <taxon>Ascomycota</taxon>
        <taxon>Pezizomycotina</taxon>
        <taxon>Dothideomycetes</taxon>
        <taxon>Dothideomycetidae</taxon>
        <taxon>Mycosphaerellales</taxon>
        <taxon>Teratosphaeriaceae</taxon>
        <taxon>Friedmanniomyces</taxon>
    </lineage>
</organism>
<evidence type="ECO:0000313" key="4">
    <source>
        <dbReference type="Proteomes" id="UP001175353"/>
    </source>
</evidence>
<dbReference type="AlphaFoldDB" id="A0AAN6K330"/>
<accession>A0AAN6K330</accession>
<feature type="region of interest" description="Disordered" evidence="2">
    <location>
        <begin position="261"/>
        <end position="330"/>
    </location>
</feature>
<name>A0AAN6K330_9PEZI</name>